<dbReference type="AlphaFoldDB" id="A0A6V8KEF2"/>
<dbReference type="GO" id="GO:0005524">
    <property type="term" value="F:ATP binding"/>
    <property type="evidence" value="ECO:0007669"/>
    <property type="project" value="UniProtKB-KW"/>
</dbReference>
<feature type="domain" description="MIP18 family-like" evidence="3">
    <location>
        <begin position="12"/>
        <end position="84"/>
    </location>
</feature>
<dbReference type="Gene3D" id="3.30.300.130">
    <property type="entry name" value="Fe-S cluster assembly (FSCA)"/>
    <property type="match status" value="1"/>
</dbReference>
<organism evidence="4 5">
    <name type="scientific">Phytohabitans houttuyneae</name>
    <dbReference type="NCBI Taxonomy" id="1076126"/>
    <lineage>
        <taxon>Bacteria</taxon>
        <taxon>Bacillati</taxon>
        <taxon>Actinomycetota</taxon>
        <taxon>Actinomycetes</taxon>
        <taxon>Micromonosporales</taxon>
        <taxon>Micromonosporaceae</taxon>
    </lineage>
</organism>
<evidence type="ECO:0000313" key="5">
    <source>
        <dbReference type="Proteomes" id="UP000482800"/>
    </source>
</evidence>
<dbReference type="PANTHER" id="PTHR42961:SF2">
    <property type="entry name" value="IRON-SULFUR PROTEIN NUBPL"/>
    <property type="match status" value="1"/>
</dbReference>
<dbReference type="EMBL" id="BLPF01000001">
    <property type="protein sequence ID" value="GFJ80406.1"/>
    <property type="molecule type" value="Genomic_DNA"/>
</dbReference>
<evidence type="ECO:0000313" key="4">
    <source>
        <dbReference type="EMBL" id="GFJ80406.1"/>
    </source>
</evidence>
<gene>
    <name evidence="4" type="ORF">Phou_045860</name>
</gene>
<proteinExistence type="predicted"/>
<evidence type="ECO:0000256" key="2">
    <source>
        <dbReference type="ARBA" id="ARBA00022840"/>
    </source>
</evidence>
<dbReference type="InterPro" id="IPR044304">
    <property type="entry name" value="NUBPL-like"/>
</dbReference>
<dbReference type="SUPFAM" id="SSF52540">
    <property type="entry name" value="P-loop containing nucleoside triphosphate hydrolases"/>
    <property type="match status" value="1"/>
</dbReference>
<dbReference type="InterPro" id="IPR027417">
    <property type="entry name" value="P-loop_NTPase"/>
</dbReference>
<accession>A0A6V8KEF2</accession>
<dbReference type="InterPro" id="IPR034904">
    <property type="entry name" value="FSCA_dom_sf"/>
</dbReference>
<keyword evidence="5" id="KW-1185">Reference proteome</keyword>
<dbReference type="PANTHER" id="PTHR42961">
    <property type="entry name" value="IRON-SULFUR PROTEIN NUBPL"/>
    <property type="match status" value="1"/>
</dbReference>
<dbReference type="GO" id="GO:0051539">
    <property type="term" value="F:4 iron, 4 sulfur cluster binding"/>
    <property type="evidence" value="ECO:0007669"/>
    <property type="project" value="TreeGrafter"/>
</dbReference>
<protein>
    <recommendedName>
        <fullName evidence="3">MIP18 family-like domain-containing protein</fullName>
    </recommendedName>
</protein>
<reference evidence="4 5" key="2">
    <citation type="submission" date="2020-03" db="EMBL/GenBank/DDBJ databases">
        <authorList>
            <person name="Ichikawa N."/>
            <person name="Kimura A."/>
            <person name="Kitahashi Y."/>
            <person name="Uohara A."/>
        </authorList>
    </citation>
    <scope>NUCLEOTIDE SEQUENCE [LARGE SCALE GENOMIC DNA]</scope>
    <source>
        <strain evidence="4 5">NBRC 108639</strain>
    </source>
</reference>
<reference evidence="4 5" key="1">
    <citation type="submission" date="2020-03" db="EMBL/GenBank/DDBJ databases">
        <title>Whole genome shotgun sequence of Phytohabitans houttuyneae NBRC 108639.</title>
        <authorList>
            <person name="Komaki H."/>
            <person name="Tamura T."/>
        </authorList>
    </citation>
    <scope>NUCLEOTIDE SEQUENCE [LARGE SCALE GENOMIC DNA]</scope>
    <source>
        <strain evidence="4 5">NBRC 108639</strain>
    </source>
</reference>
<keyword evidence="1" id="KW-0547">Nucleotide-binding</keyword>
<evidence type="ECO:0000259" key="3">
    <source>
        <dbReference type="Pfam" id="PF01883"/>
    </source>
</evidence>
<dbReference type="Pfam" id="PF10609">
    <property type="entry name" value="ParA"/>
    <property type="match status" value="1"/>
</dbReference>
<keyword evidence="2" id="KW-0067">ATP-binding</keyword>
<dbReference type="InterPro" id="IPR033756">
    <property type="entry name" value="YlxH/NBP35"/>
</dbReference>
<sequence>MAYMSAPVSTIEEAVQAALATVDDPEIRRPITDLGMVRSATVDESGAVKVELLLTVAGCPLRDKLRTDITAAVSAVPGVTAVEIDFGVMSTEQRQELQTRLRGGATPEPVIPFAQPGARTRVYAVASGKGGVGKSSVTVNLAAALAARGLSVGVVDADIYGHSVPRMLGADGKPTRVEDMIMPPQAHGVKVISIGMFTAGNAAVVWRGPMLHRALQQFLADVYWGDLDVLLLDLPRAPATWRSRWRSCCPTPRSWW</sequence>
<dbReference type="GO" id="GO:0016226">
    <property type="term" value="P:iron-sulfur cluster assembly"/>
    <property type="evidence" value="ECO:0007669"/>
    <property type="project" value="InterPro"/>
</dbReference>
<dbReference type="SUPFAM" id="SSF117916">
    <property type="entry name" value="Fe-S cluster assembly (FSCA) domain-like"/>
    <property type="match status" value="1"/>
</dbReference>
<dbReference type="Pfam" id="PF01883">
    <property type="entry name" value="FeS_assembly_P"/>
    <property type="match status" value="1"/>
</dbReference>
<dbReference type="InterPro" id="IPR002744">
    <property type="entry name" value="MIP18-like"/>
</dbReference>
<evidence type="ECO:0000256" key="1">
    <source>
        <dbReference type="ARBA" id="ARBA00022741"/>
    </source>
</evidence>
<name>A0A6V8KEF2_9ACTN</name>
<dbReference type="Gene3D" id="3.40.50.300">
    <property type="entry name" value="P-loop containing nucleotide triphosphate hydrolases"/>
    <property type="match status" value="1"/>
</dbReference>
<dbReference type="Proteomes" id="UP000482800">
    <property type="component" value="Unassembled WGS sequence"/>
</dbReference>
<comment type="caution">
    <text evidence="4">The sequence shown here is derived from an EMBL/GenBank/DDBJ whole genome shotgun (WGS) entry which is preliminary data.</text>
</comment>